<accession>X0WB28</accession>
<keyword evidence="4" id="KW-0408">Iron</keyword>
<dbReference type="PANTHER" id="PTHR43255">
    <property type="entry name" value="IRON-SULFUR-BINDING OXIDOREDUCTASE FADF-RELATED-RELATED"/>
    <property type="match status" value="1"/>
</dbReference>
<feature type="non-terminal residue" evidence="7">
    <location>
        <position position="1"/>
    </location>
</feature>
<keyword evidence="5" id="KW-0411">Iron-sulfur</keyword>
<dbReference type="GO" id="GO:0046872">
    <property type="term" value="F:metal ion binding"/>
    <property type="evidence" value="ECO:0007669"/>
    <property type="project" value="UniProtKB-KW"/>
</dbReference>
<keyword evidence="3" id="KW-0560">Oxidoreductase</keyword>
<keyword evidence="1" id="KW-0004">4Fe-4S</keyword>
<dbReference type="GO" id="GO:0005886">
    <property type="term" value="C:plasma membrane"/>
    <property type="evidence" value="ECO:0007669"/>
    <property type="project" value="TreeGrafter"/>
</dbReference>
<dbReference type="InterPro" id="IPR004017">
    <property type="entry name" value="Cys_rich_dom"/>
</dbReference>
<dbReference type="EMBL" id="BARS01033736">
    <property type="protein sequence ID" value="GAG27860.1"/>
    <property type="molecule type" value="Genomic_DNA"/>
</dbReference>
<gene>
    <name evidence="7" type="ORF">S01H1_52206</name>
</gene>
<sequence length="183" mass="20995">DFEIQHMLPWLLERIEKGEIEILKPLNMTVTIQESCYGKFFGDEYMDVPRRLLEKAGAMVVEEDLCREKALCCGIGGGFSYSSGYNPWDITLATIRTLRLAKKTKAQALAVYCAGCLQMLTVGQIVYPNRMPVYHILELLQIAAGEEPERRHKERARSMFKGVAINQFPKVISRKRFYMKDLP</sequence>
<dbReference type="GO" id="GO:0051539">
    <property type="term" value="F:4 iron, 4 sulfur cluster binding"/>
    <property type="evidence" value="ECO:0007669"/>
    <property type="project" value="UniProtKB-KW"/>
</dbReference>
<evidence type="ECO:0000256" key="4">
    <source>
        <dbReference type="ARBA" id="ARBA00023004"/>
    </source>
</evidence>
<evidence type="ECO:0000313" key="7">
    <source>
        <dbReference type="EMBL" id="GAG27860.1"/>
    </source>
</evidence>
<proteinExistence type="predicted"/>
<dbReference type="Pfam" id="PF02754">
    <property type="entry name" value="CCG"/>
    <property type="match status" value="1"/>
</dbReference>
<feature type="domain" description="Cysteine-rich" evidence="6">
    <location>
        <begin position="30"/>
        <end position="120"/>
    </location>
</feature>
<dbReference type="AlphaFoldDB" id="X0WB28"/>
<protein>
    <recommendedName>
        <fullName evidence="6">Cysteine-rich domain-containing protein</fullName>
    </recommendedName>
</protein>
<evidence type="ECO:0000256" key="3">
    <source>
        <dbReference type="ARBA" id="ARBA00023002"/>
    </source>
</evidence>
<name>X0WB28_9ZZZZ</name>
<dbReference type="PANTHER" id="PTHR43255:SF1">
    <property type="entry name" value="IRON-SULFUR-BINDING OXIDOREDUCTASE FADF-RELATED"/>
    <property type="match status" value="1"/>
</dbReference>
<evidence type="ECO:0000256" key="1">
    <source>
        <dbReference type="ARBA" id="ARBA00022485"/>
    </source>
</evidence>
<dbReference type="GO" id="GO:0016491">
    <property type="term" value="F:oxidoreductase activity"/>
    <property type="evidence" value="ECO:0007669"/>
    <property type="project" value="UniProtKB-KW"/>
</dbReference>
<evidence type="ECO:0000256" key="5">
    <source>
        <dbReference type="ARBA" id="ARBA00023014"/>
    </source>
</evidence>
<keyword evidence="2" id="KW-0479">Metal-binding</keyword>
<evidence type="ECO:0000256" key="2">
    <source>
        <dbReference type="ARBA" id="ARBA00022723"/>
    </source>
</evidence>
<evidence type="ECO:0000259" key="6">
    <source>
        <dbReference type="Pfam" id="PF02754"/>
    </source>
</evidence>
<organism evidence="7">
    <name type="scientific">marine sediment metagenome</name>
    <dbReference type="NCBI Taxonomy" id="412755"/>
    <lineage>
        <taxon>unclassified sequences</taxon>
        <taxon>metagenomes</taxon>
        <taxon>ecological metagenomes</taxon>
    </lineage>
</organism>
<reference evidence="7" key="1">
    <citation type="journal article" date="2014" name="Front. Microbiol.">
        <title>High frequency of phylogenetically diverse reductive dehalogenase-homologous genes in deep subseafloor sedimentary metagenomes.</title>
        <authorList>
            <person name="Kawai M."/>
            <person name="Futagami T."/>
            <person name="Toyoda A."/>
            <person name="Takaki Y."/>
            <person name="Nishi S."/>
            <person name="Hori S."/>
            <person name="Arai W."/>
            <person name="Tsubouchi T."/>
            <person name="Morono Y."/>
            <person name="Uchiyama I."/>
            <person name="Ito T."/>
            <person name="Fujiyama A."/>
            <person name="Inagaki F."/>
            <person name="Takami H."/>
        </authorList>
    </citation>
    <scope>NUCLEOTIDE SEQUENCE</scope>
    <source>
        <strain evidence="7">Expedition CK06-06</strain>
    </source>
</reference>
<dbReference type="InterPro" id="IPR051460">
    <property type="entry name" value="HdrC_iron-sulfur_subunit"/>
</dbReference>
<comment type="caution">
    <text evidence="7">The sequence shown here is derived from an EMBL/GenBank/DDBJ whole genome shotgun (WGS) entry which is preliminary data.</text>
</comment>